<name>A0A5N8XKR2_9ACTN</name>
<dbReference type="EMBL" id="VJZC01000182">
    <property type="protein sequence ID" value="MPY60053.1"/>
    <property type="molecule type" value="Genomic_DNA"/>
</dbReference>
<evidence type="ECO:0000256" key="1">
    <source>
        <dbReference type="SAM" id="MobiDB-lite"/>
    </source>
</evidence>
<dbReference type="OrthoDB" id="511218at2"/>
<evidence type="ECO:0000313" key="4">
    <source>
        <dbReference type="Proteomes" id="UP000400924"/>
    </source>
</evidence>
<keyword evidence="2" id="KW-0812">Transmembrane</keyword>
<reference evidence="3 4" key="1">
    <citation type="submission" date="2019-07" db="EMBL/GenBank/DDBJ databases">
        <title>New species of Amycolatopsis and Streptomyces.</title>
        <authorList>
            <person name="Duangmal K."/>
            <person name="Teo W.F.A."/>
            <person name="Lipun K."/>
        </authorList>
    </citation>
    <scope>NUCLEOTIDE SEQUENCE [LARGE SCALE GENOMIC DNA]</scope>
    <source>
        <strain evidence="3 4">NBRC 106415</strain>
    </source>
</reference>
<evidence type="ECO:0000313" key="3">
    <source>
        <dbReference type="EMBL" id="MPY60053.1"/>
    </source>
</evidence>
<dbReference type="RefSeq" id="WP_152773542.1">
    <property type="nucleotide sequence ID" value="NZ_VJZC01000182.1"/>
</dbReference>
<keyword evidence="4" id="KW-1185">Reference proteome</keyword>
<accession>A0A5N8XKR2</accession>
<keyword evidence="2" id="KW-1133">Transmembrane helix</keyword>
<organism evidence="3 4">
    <name type="scientific">Streptomyces spongiae</name>
    <dbReference type="NCBI Taxonomy" id="565072"/>
    <lineage>
        <taxon>Bacteria</taxon>
        <taxon>Bacillati</taxon>
        <taxon>Actinomycetota</taxon>
        <taxon>Actinomycetes</taxon>
        <taxon>Kitasatosporales</taxon>
        <taxon>Streptomycetaceae</taxon>
        <taxon>Streptomyces</taxon>
    </lineage>
</organism>
<feature type="region of interest" description="Disordered" evidence="1">
    <location>
        <begin position="1"/>
        <end position="24"/>
    </location>
</feature>
<feature type="transmembrane region" description="Helical" evidence="2">
    <location>
        <begin position="35"/>
        <end position="55"/>
    </location>
</feature>
<proteinExistence type="predicted"/>
<comment type="caution">
    <text evidence="3">The sequence shown here is derived from an EMBL/GenBank/DDBJ whole genome shotgun (WGS) entry which is preliminary data.</text>
</comment>
<gene>
    <name evidence="3" type="ORF">FNH08_23645</name>
</gene>
<evidence type="ECO:0000256" key="2">
    <source>
        <dbReference type="SAM" id="Phobius"/>
    </source>
</evidence>
<feature type="transmembrane region" description="Helical" evidence="2">
    <location>
        <begin position="61"/>
        <end position="79"/>
    </location>
</feature>
<protein>
    <submittedName>
        <fullName evidence="3">Uncharacterized protein</fullName>
    </submittedName>
</protein>
<dbReference type="AlphaFoldDB" id="A0A5N8XKR2"/>
<dbReference type="Proteomes" id="UP000400924">
    <property type="component" value="Unassembled WGS sequence"/>
</dbReference>
<sequence>MTNLTTNSTDNSTTGSTPVSTTPVRRMLGGRTMRLLVAMVIGALTGLAVFAVTQITGRNLFIITGAVAGAVAVTVFQLYGRAARLSEVKVTVPQLSEFTFVVNNDARQVAWHLFVETATRVSTQPLAPDEGLIREAMNSLYSLFGTTRDILKESRPSVAATGAQTVESMALAMLNQELRPFLSGWHPRLREFETAHPDDPESAWPDNAACRAELRTVQRHIHAYALGFARLAGVHDADTLISSRNS</sequence>
<keyword evidence="2" id="KW-0472">Membrane</keyword>